<keyword evidence="2" id="KW-1185">Reference proteome</keyword>
<organism evidence="1 2">
    <name type="scientific">Acetoanaerobium sticklandii (strain ATCC 12662 / DSM 519 / JCM 1433 / CCUG 9281 / NCIMB 10654 / HF)</name>
    <name type="common">Clostridium sticklandii</name>
    <dbReference type="NCBI Taxonomy" id="499177"/>
    <lineage>
        <taxon>Bacteria</taxon>
        <taxon>Bacillati</taxon>
        <taxon>Bacillota</taxon>
        <taxon>Clostridia</taxon>
        <taxon>Peptostreptococcales</taxon>
        <taxon>Filifactoraceae</taxon>
        <taxon>Acetoanaerobium</taxon>
    </lineage>
</organism>
<accession>E3PVT0</accession>
<evidence type="ECO:0000313" key="1">
    <source>
        <dbReference type="EMBL" id="CBH22633.1"/>
    </source>
</evidence>
<protein>
    <submittedName>
        <fullName evidence="1">Uncharacterized protein</fullName>
    </submittedName>
</protein>
<dbReference type="BioCyc" id="CSTI499177:GJE9-2611-MONOMER"/>
<reference evidence="2" key="1">
    <citation type="journal article" date="2010" name="BMC Genomics">
        <title>Clostridium sticklandii, a specialist in amino acid degradation:revisiting its metabolism through its genome sequence.</title>
        <authorList>
            <person name="Fonknechten N."/>
            <person name="Chaussonnerie S."/>
            <person name="Tricot S."/>
            <person name="Lajus A."/>
            <person name="Andreesen J.R."/>
            <person name="Perchat N."/>
            <person name="Pelletier E."/>
            <person name="Gouyvenoux M."/>
            <person name="Barbe V."/>
            <person name="Salanoubat M."/>
            <person name="Le Paslier D."/>
            <person name="Weissenbach J."/>
            <person name="Cohen G.N."/>
            <person name="Kreimeyer A."/>
        </authorList>
    </citation>
    <scope>NUCLEOTIDE SEQUENCE [LARGE SCALE GENOMIC DNA]</scope>
    <source>
        <strain evidence="2">ATCC 12662 / DSM 519 / JCM 1433 / CCUG 9281 / NCIMB 10654 / HF</strain>
    </source>
</reference>
<dbReference type="AlphaFoldDB" id="E3PVT0"/>
<gene>
    <name evidence="1" type="ordered locus">CLOST_2518</name>
</gene>
<name>E3PVT0_ACESD</name>
<dbReference type="HOGENOM" id="CLU_3268367_0_0_9"/>
<proteinExistence type="predicted"/>
<evidence type="ECO:0000313" key="2">
    <source>
        <dbReference type="Proteomes" id="UP000007041"/>
    </source>
</evidence>
<dbReference type="EMBL" id="FP565809">
    <property type="protein sequence ID" value="CBH22633.1"/>
    <property type="molecule type" value="Genomic_DNA"/>
</dbReference>
<dbReference type="STRING" id="1511.CLOST_2518"/>
<dbReference type="Proteomes" id="UP000007041">
    <property type="component" value="Chromosome"/>
</dbReference>
<sequence length="41" mass="4914">MVELFEDKNKECDILFDLLVDLVDRQIKDEYMAEEVDDYGD</sequence>
<dbReference type="KEGG" id="cst:CLOST_2518"/>